<proteinExistence type="predicted"/>
<evidence type="ECO:0000256" key="4">
    <source>
        <dbReference type="ARBA" id="ARBA00042096"/>
    </source>
</evidence>
<dbReference type="GO" id="GO:0008623">
    <property type="term" value="C:CHRAC"/>
    <property type="evidence" value="ECO:0007669"/>
    <property type="project" value="TreeGrafter"/>
</dbReference>
<evidence type="ECO:0000256" key="1">
    <source>
        <dbReference type="ARBA" id="ARBA00004123"/>
    </source>
</evidence>
<dbReference type="AlphaFoldDB" id="A0A8H7A866"/>
<evidence type="ECO:0000259" key="6">
    <source>
        <dbReference type="Pfam" id="PF00808"/>
    </source>
</evidence>
<dbReference type="Gene3D" id="1.10.20.10">
    <property type="entry name" value="Histone, subunit A"/>
    <property type="match status" value="1"/>
</dbReference>
<comment type="caution">
    <text evidence="7">The sequence shown here is derived from an EMBL/GenBank/DDBJ whole genome shotgun (WGS) entry which is preliminary data.</text>
</comment>
<dbReference type="GeneID" id="59370068"/>
<dbReference type="GO" id="GO:0031507">
    <property type="term" value="P:heterochromatin formation"/>
    <property type="evidence" value="ECO:0007669"/>
    <property type="project" value="TreeGrafter"/>
</dbReference>
<dbReference type="Proteomes" id="UP000623687">
    <property type="component" value="Unassembled WGS sequence"/>
</dbReference>
<feature type="compositionally biased region" description="Basic and acidic residues" evidence="5">
    <location>
        <begin position="162"/>
        <end position="171"/>
    </location>
</feature>
<feature type="compositionally biased region" description="Basic and acidic residues" evidence="5">
    <location>
        <begin position="237"/>
        <end position="257"/>
    </location>
</feature>
<keyword evidence="8" id="KW-1185">Reference proteome</keyword>
<dbReference type="PANTHER" id="PTHR46172:SF1">
    <property type="entry name" value="DNA POLYMERASE EPSILON SUBUNIT 3"/>
    <property type="match status" value="1"/>
</dbReference>
<sequence length="257" mass="27523">MRSSLIPSGMPRPTTLPPISAKQQQEQVSEGIEQFELPKSLVTKIAKSAVPPDVKLQKDVVLSLVKSSTVFINFLGADSAHDIALSKQHKSISASDVLKALEAVEFGDLVDPLQRQLKKYRNSAKSEKKRAAKGKSSAAAAAASAPAPAGGPLSISITLPPKGKDKGKAKEVSISAPGPAPASDAMDVDDQVADVKDDEIIEEEEDEAEIEEEPEDVMDEDEEEDELVDTVALEEEELRKDAKGLDEVGMKDREDGI</sequence>
<dbReference type="OrthoDB" id="1707486at2759"/>
<feature type="region of interest" description="Disordered" evidence="5">
    <location>
        <begin position="120"/>
        <end position="257"/>
    </location>
</feature>
<dbReference type="GO" id="GO:0008622">
    <property type="term" value="C:epsilon DNA polymerase complex"/>
    <property type="evidence" value="ECO:0007669"/>
    <property type="project" value="TreeGrafter"/>
</dbReference>
<dbReference type="InterPro" id="IPR003958">
    <property type="entry name" value="CBFA_NFYB_domain"/>
</dbReference>
<protein>
    <recommendedName>
        <fullName evidence="3">DNA polymerase epsilon subunit D</fullName>
    </recommendedName>
    <alternativeName>
        <fullName evidence="4">DNA polymerase II subunit D</fullName>
    </alternativeName>
</protein>
<name>A0A8H7A866_PLEOS</name>
<dbReference type="VEuPathDB" id="FungiDB:PC9H_000227"/>
<dbReference type="RefSeq" id="XP_036635734.1">
    <property type="nucleotide sequence ID" value="XM_036769889.1"/>
</dbReference>
<dbReference type="Pfam" id="PF00808">
    <property type="entry name" value="CBFD_NFYB_HMF"/>
    <property type="match status" value="1"/>
</dbReference>
<feature type="compositionally biased region" description="Basic residues" evidence="5">
    <location>
        <begin position="120"/>
        <end position="133"/>
    </location>
</feature>
<keyword evidence="2" id="KW-0539">Nucleus</keyword>
<organism evidence="7 8">
    <name type="scientific">Pleurotus ostreatus</name>
    <name type="common">Oyster mushroom</name>
    <name type="synonym">White-rot fungus</name>
    <dbReference type="NCBI Taxonomy" id="5322"/>
    <lineage>
        <taxon>Eukaryota</taxon>
        <taxon>Fungi</taxon>
        <taxon>Dikarya</taxon>
        <taxon>Basidiomycota</taxon>
        <taxon>Agaricomycotina</taxon>
        <taxon>Agaricomycetes</taxon>
        <taxon>Agaricomycetidae</taxon>
        <taxon>Agaricales</taxon>
        <taxon>Pleurotineae</taxon>
        <taxon>Pleurotaceae</taxon>
        <taxon>Pleurotus</taxon>
    </lineage>
</organism>
<evidence type="ECO:0000256" key="3">
    <source>
        <dbReference type="ARBA" id="ARBA00039775"/>
    </source>
</evidence>
<feature type="region of interest" description="Disordered" evidence="5">
    <location>
        <begin position="1"/>
        <end position="29"/>
    </location>
</feature>
<dbReference type="InterPro" id="IPR051377">
    <property type="entry name" value="DNA_Pol-Epsilon_Subunit"/>
</dbReference>
<dbReference type="GO" id="GO:0046982">
    <property type="term" value="F:protein heterodimerization activity"/>
    <property type="evidence" value="ECO:0007669"/>
    <property type="project" value="InterPro"/>
</dbReference>
<comment type="subcellular location">
    <subcellularLocation>
        <location evidence="1">Nucleus</location>
    </subcellularLocation>
</comment>
<dbReference type="EMBL" id="JACETU010000001">
    <property type="protein sequence ID" value="KAF7439890.1"/>
    <property type="molecule type" value="Genomic_DNA"/>
</dbReference>
<evidence type="ECO:0000313" key="7">
    <source>
        <dbReference type="EMBL" id="KAF7439890.1"/>
    </source>
</evidence>
<dbReference type="SUPFAM" id="SSF47113">
    <property type="entry name" value="Histone-fold"/>
    <property type="match status" value="1"/>
</dbReference>
<accession>A0A8H7A866</accession>
<feature type="domain" description="Transcription factor CBF/NF-Y/archaeal histone" evidence="6">
    <location>
        <begin position="36"/>
        <end position="101"/>
    </location>
</feature>
<evidence type="ECO:0000256" key="2">
    <source>
        <dbReference type="ARBA" id="ARBA00023242"/>
    </source>
</evidence>
<feature type="compositionally biased region" description="Low complexity" evidence="5">
    <location>
        <begin position="134"/>
        <end position="152"/>
    </location>
</feature>
<feature type="compositionally biased region" description="Acidic residues" evidence="5">
    <location>
        <begin position="186"/>
        <end position="236"/>
    </location>
</feature>
<evidence type="ECO:0000256" key="5">
    <source>
        <dbReference type="SAM" id="MobiDB-lite"/>
    </source>
</evidence>
<evidence type="ECO:0000313" key="8">
    <source>
        <dbReference type="Proteomes" id="UP000623687"/>
    </source>
</evidence>
<dbReference type="PANTHER" id="PTHR46172">
    <property type="entry name" value="DNA POLYMERASE EPSILON SUBUNIT 3"/>
    <property type="match status" value="1"/>
</dbReference>
<dbReference type="CDD" id="cd22928">
    <property type="entry name" value="HFD_POLE3_DPB4"/>
    <property type="match status" value="1"/>
</dbReference>
<dbReference type="GO" id="GO:0006974">
    <property type="term" value="P:DNA damage response"/>
    <property type="evidence" value="ECO:0007669"/>
    <property type="project" value="TreeGrafter"/>
</dbReference>
<gene>
    <name evidence="7" type="ORF">PC9H_000227</name>
</gene>
<dbReference type="GO" id="GO:0006272">
    <property type="term" value="P:leading strand elongation"/>
    <property type="evidence" value="ECO:0007669"/>
    <property type="project" value="TreeGrafter"/>
</dbReference>
<dbReference type="GO" id="GO:0031490">
    <property type="term" value="F:chromatin DNA binding"/>
    <property type="evidence" value="ECO:0007669"/>
    <property type="project" value="TreeGrafter"/>
</dbReference>
<reference evidence="7" key="1">
    <citation type="submission" date="2019-07" db="EMBL/GenBank/DDBJ databases">
        <authorList>
            <person name="Palmer J.M."/>
        </authorList>
    </citation>
    <scope>NUCLEOTIDE SEQUENCE</scope>
    <source>
        <strain evidence="7">PC9</strain>
    </source>
</reference>
<dbReference type="InterPro" id="IPR009072">
    <property type="entry name" value="Histone-fold"/>
</dbReference>